<reference evidence="2 3" key="1">
    <citation type="journal article" date="2020" name="Mol. Biol. Evol.">
        <title>Distinct Expression and Methylation Patterns for Genes with Different Fates following a Single Whole-Genome Duplication in Flowering Plants.</title>
        <authorList>
            <person name="Shi T."/>
            <person name="Rahmani R.S."/>
            <person name="Gugger P.F."/>
            <person name="Wang M."/>
            <person name="Li H."/>
            <person name="Zhang Y."/>
            <person name="Li Z."/>
            <person name="Wang Q."/>
            <person name="Van de Peer Y."/>
            <person name="Marchal K."/>
            <person name="Chen J."/>
        </authorList>
    </citation>
    <scope>NUCLEOTIDE SEQUENCE [LARGE SCALE GENOMIC DNA]</scope>
    <source>
        <tissue evidence="2">Leaf</tissue>
    </source>
</reference>
<protein>
    <submittedName>
        <fullName evidence="2">Uncharacterized protein</fullName>
    </submittedName>
</protein>
<evidence type="ECO:0000256" key="1">
    <source>
        <dbReference type="SAM" id="MobiDB-lite"/>
    </source>
</evidence>
<feature type="compositionally biased region" description="Basic residues" evidence="1">
    <location>
        <begin position="66"/>
        <end position="75"/>
    </location>
</feature>
<evidence type="ECO:0000313" key="3">
    <source>
        <dbReference type="Proteomes" id="UP000607653"/>
    </source>
</evidence>
<accession>A0A822XSV9</accession>
<dbReference type="Proteomes" id="UP000607653">
    <property type="component" value="Unassembled WGS sequence"/>
</dbReference>
<proteinExistence type="predicted"/>
<sequence>MSPSPSSPPPPPSLLTAATTNYSSAKITVKERQARPNLTGGNANAGPIASSGPFSSLSRSSTIRHQSSRAMRRQRSGTSSKHTDKAEEFALSELPTATNNFLLENEIGVADGREMAIKRGETD</sequence>
<feature type="region of interest" description="Disordered" evidence="1">
    <location>
        <begin position="29"/>
        <end position="87"/>
    </location>
</feature>
<keyword evidence="3" id="KW-1185">Reference proteome</keyword>
<evidence type="ECO:0000313" key="2">
    <source>
        <dbReference type="EMBL" id="DAD21905.1"/>
    </source>
</evidence>
<name>A0A822XSV9_NELNU</name>
<comment type="caution">
    <text evidence="2">The sequence shown here is derived from an EMBL/GenBank/DDBJ whole genome shotgun (WGS) entry which is preliminary data.</text>
</comment>
<organism evidence="2 3">
    <name type="scientific">Nelumbo nucifera</name>
    <name type="common">Sacred lotus</name>
    <dbReference type="NCBI Taxonomy" id="4432"/>
    <lineage>
        <taxon>Eukaryota</taxon>
        <taxon>Viridiplantae</taxon>
        <taxon>Streptophyta</taxon>
        <taxon>Embryophyta</taxon>
        <taxon>Tracheophyta</taxon>
        <taxon>Spermatophyta</taxon>
        <taxon>Magnoliopsida</taxon>
        <taxon>Proteales</taxon>
        <taxon>Nelumbonaceae</taxon>
        <taxon>Nelumbo</taxon>
    </lineage>
</organism>
<feature type="compositionally biased region" description="Low complexity" evidence="1">
    <location>
        <begin position="50"/>
        <end position="61"/>
    </location>
</feature>
<dbReference type="EMBL" id="DUZY01000001">
    <property type="protein sequence ID" value="DAD21905.1"/>
    <property type="molecule type" value="Genomic_DNA"/>
</dbReference>
<gene>
    <name evidence="2" type="ORF">HUJ06_023368</name>
</gene>
<dbReference type="AlphaFoldDB" id="A0A822XSV9"/>